<keyword evidence="2" id="KW-0677">Repeat</keyword>
<dbReference type="KEGG" id="pmrn:116937106"/>
<dbReference type="SMART" id="SM00612">
    <property type="entry name" value="Kelch"/>
    <property type="match status" value="6"/>
</dbReference>
<dbReference type="RefSeq" id="XP_032800103.1">
    <property type="nucleotide sequence ID" value="XM_032944212.1"/>
</dbReference>
<keyword evidence="4" id="KW-1185">Reference proteome</keyword>
<dbReference type="SMART" id="SM00875">
    <property type="entry name" value="BACK"/>
    <property type="match status" value="1"/>
</dbReference>
<dbReference type="InterPro" id="IPR011705">
    <property type="entry name" value="BACK"/>
</dbReference>
<dbReference type="Pfam" id="PF01344">
    <property type="entry name" value="Kelch_1"/>
    <property type="match status" value="1"/>
</dbReference>
<dbReference type="AlphaFoldDB" id="A0AAJ7SKB5"/>
<dbReference type="Pfam" id="PF07707">
    <property type="entry name" value="BACK"/>
    <property type="match status" value="1"/>
</dbReference>
<evidence type="ECO:0000259" key="3">
    <source>
        <dbReference type="SMART" id="SM00875"/>
    </source>
</evidence>
<evidence type="ECO:0000256" key="2">
    <source>
        <dbReference type="ARBA" id="ARBA00022737"/>
    </source>
</evidence>
<dbReference type="InterPro" id="IPR006652">
    <property type="entry name" value="Kelch_1"/>
</dbReference>
<dbReference type="PANTHER" id="PTHR45632:SF26">
    <property type="entry name" value="BTB DOMAIN-CONTAINING PROTEIN"/>
    <property type="match status" value="1"/>
</dbReference>
<dbReference type="PRINTS" id="PR00501">
    <property type="entry name" value="KELCHREPEAT"/>
</dbReference>
<name>A0AAJ7SKB5_PETMA</name>
<sequence length="422" mass="45061">LPPPVPPVPARQDHFASVCRCHEFLKLSHRGVHRLLASDELNVSGEPRVLDALLAWVRHDPAGRRAALPGLLAHVRLPLLPPQLLADLELNPLFREDIDCQRLLLEAMACHLLPESRALLHSPRLRPRKSTVGLLYAVGGVDAVEGEATVERFDVRRGRWATVGAMSGRRLQFGVALVEGALLVVGGRHGLKTLNSAQALCLSTGAWTQLPPMATHRHGLGVAVLGGPLYAVGGHDGWSYLSSVERWDPQTGRWSFVAPLGSARSTAGVAVLHGKLFAVGGRDGASCLRSVESYDPHADRWSPRAPLSVDRGGPGVAACHGRLYAVGGHNSPTASHGARILDCVERYDPQTDSWSRVSPLGVPRDAVGACVLGHRLYAVGGHDGASAVRRVQAYEALADTWVEVPSMCSPRAGACVVVVKST</sequence>
<dbReference type="InterPro" id="IPR015915">
    <property type="entry name" value="Kelch-typ_b-propeller"/>
</dbReference>
<dbReference type="FunFam" id="1.25.40.420:FF:000001">
    <property type="entry name" value="Kelch-like family member 12"/>
    <property type="match status" value="1"/>
</dbReference>
<dbReference type="Gene3D" id="2.120.10.80">
    <property type="entry name" value="Kelch-type beta propeller"/>
    <property type="match status" value="2"/>
</dbReference>
<accession>A0AAJ7SKB5</accession>
<proteinExistence type="predicted"/>
<feature type="domain" description="BACK" evidence="3">
    <location>
        <begin position="8"/>
        <end position="89"/>
    </location>
</feature>
<gene>
    <name evidence="5" type="primary">LOC116937106</name>
</gene>
<reference evidence="5" key="1">
    <citation type="submission" date="2025-08" db="UniProtKB">
        <authorList>
            <consortium name="RefSeq"/>
        </authorList>
    </citation>
    <scope>IDENTIFICATION</scope>
    <source>
        <tissue evidence="5">Sperm</tissue>
    </source>
</reference>
<organism evidence="4 5">
    <name type="scientific">Petromyzon marinus</name>
    <name type="common">Sea lamprey</name>
    <dbReference type="NCBI Taxonomy" id="7757"/>
    <lineage>
        <taxon>Eukaryota</taxon>
        <taxon>Metazoa</taxon>
        <taxon>Chordata</taxon>
        <taxon>Craniata</taxon>
        <taxon>Vertebrata</taxon>
        <taxon>Cyclostomata</taxon>
        <taxon>Hyperoartia</taxon>
        <taxon>Petromyzontiformes</taxon>
        <taxon>Petromyzontidae</taxon>
        <taxon>Petromyzon</taxon>
    </lineage>
</organism>
<evidence type="ECO:0000256" key="1">
    <source>
        <dbReference type="ARBA" id="ARBA00022441"/>
    </source>
</evidence>
<keyword evidence="1" id="KW-0880">Kelch repeat</keyword>
<dbReference type="Proteomes" id="UP001318040">
    <property type="component" value="Unplaced"/>
</dbReference>
<dbReference type="Gene3D" id="1.25.40.420">
    <property type="match status" value="1"/>
</dbReference>
<dbReference type="SUPFAM" id="SSF117281">
    <property type="entry name" value="Kelch motif"/>
    <property type="match status" value="2"/>
</dbReference>
<evidence type="ECO:0000313" key="4">
    <source>
        <dbReference type="Proteomes" id="UP001318040"/>
    </source>
</evidence>
<evidence type="ECO:0000313" key="5">
    <source>
        <dbReference type="RefSeq" id="XP_032800103.1"/>
    </source>
</evidence>
<feature type="non-terminal residue" evidence="5">
    <location>
        <position position="1"/>
    </location>
</feature>
<dbReference type="PANTHER" id="PTHR45632">
    <property type="entry name" value="LD33804P"/>
    <property type="match status" value="1"/>
</dbReference>
<dbReference type="Pfam" id="PF24681">
    <property type="entry name" value="Kelch_KLHDC2_KLHL20_DRC7"/>
    <property type="match status" value="1"/>
</dbReference>
<protein>
    <submittedName>
        <fullName evidence="5">Kelch-like protein 1</fullName>
    </submittedName>
</protein>